<evidence type="ECO:0000259" key="1">
    <source>
        <dbReference type="Pfam" id="PF00534"/>
    </source>
</evidence>
<organism evidence="3 4">
    <name type="scientific">Neolewinella marina</name>
    <dbReference type="NCBI Taxonomy" id="438751"/>
    <lineage>
        <taxon>Bacteria</taxon>
        <taxon>Pseudomonadati</taxon>
        <taxon>Bacteroidota</taxon>
        <taxon>Saprospiria</taxon>
        <taxon>Saprospirales</taxon>
        <taxon>Lewinellaceae</taxon>
        <taxon>Neolewinella</taxon>
    </lineage>
</organism>
<dbReference type="Pfam" id="PF13579">
    <property type="entry name" value="Glyco_trans_4_4"/>
    <property type="match status" value="1"/>
</dbReference>
<keyword evidence="3" id="KW-0808">Transferase</keyword>
<dbReference type="Gene3D" id="3.40.50.2000">
    <property type="entry name" value="Glycogen Phosphorylase B"/>
    <property type="match status" value="2"/>
</dbReference>
<reference evidence="3 4" key="1">
    <citation type="submission" date="2017-10" db="EMBL/GenBank/DDBJ databases">
        <title>The draft genome sequence of Lewinella marina KCTC 32374.</title>
        <authorList>
            <person name="Wang K."/>
        </authorList>
    </citation>
    <scope>NUCLEOTIDE SEQUENCE [LARGE SCALE GENOMIC DNA]</scope>
    <source>
        <strain evidence="3 4">MKG-38</strain>
    </source>
</reference>
<evidence type="ECO:0000313" key="4">
    <source>
        <dbReference type="Proteomes" id="UP000226437"/>
    </source>
</evidence>
<feature type="domain" description="Glycosyltransferase subfamily 4-like N-terminal" evidence="2">
    <location>
        <begin position="32"/>
        <end position="173"/>
    </location>
</feature>
<dbReference type="AlphaFoldDB" id="A0A2G0CBZ7"/>
<accession>A0A2G0CBZ7</accession>
<keyword evidence="4" id="KW-1185">Reference proteome</keyword>
<dbReference type="InterPro" id="IPR050194">
    <property type="entry name" value="Glycosyltransferase_grp1"/>
</dbReference>
<dbReference type="PANTHER" id="PTHR45947">
    <property type="entry name" value="SULFOQUINOVOSYL TRANSFERASE SQD2"/>
    <property type="match status" value="1"/>
</dbReference>
<feature type="domain" description="Glycosyl transferase family 1" evidence="1">
    <location>
        <begin position="197"/>
        <end position="361"/>
    </location>
</feature>
<name>A0A2G0CBZ7_9BACT</name>
<dbReference type="Pfam" id="PF00534">
    <property type="entry name" value="Glycos_transf_1"/>
    <property type="match status" value="1"/>
</dbReference>
<dbReference type="PANTHER" id="PTHR45947:SF15">
    <property type="entry name" value="TEICHURONIC ACID BIOSYNTHESIS GLYCOSYLTRANSFERASE TUAC-RELATED"/>
    <property type="match status" value="1"/>
</dbReference>
<dbReference type="OrthoDB" id="9790710at2"/>
<sequence length="392" mass="44278">METAPIRLLRITTVPISLRLLITGQPRFMTQHGMDVMLCSADGPEVKAVEDYEGCHHSVIPFTRAITPVQDLRCLWQLVQFMRRYTPDIVHTHTPKAGLLGMVAARLTGIKVRVHTVAGLPYMTAGGKKRRLLIMMEKITYWAAAHVWPNSQGLYKEIVDQGLCPASKLDIISHGSTNGIDLQQFSSDAISATIDRKIKKDIGYRPDCRYLIVIGRLVRDKGILELLEAFEQLHKALPDVRLLLLGPLEEERAEEILPGDAVRRLKEHPAITHVPWTDEVAVYLRLADLLIHPSHREGFPNVLLQAGAMNCPIICSQIAGNVDIVTHEKTGLTFPAGDAVALLDRMEYALQHHAEMSRMADTLRQQVQQRYDREVIHRCLLHRYQELMNQVD</sequence>
<dbReference type="Proteomes" id="UP000226437">
    <property type="component" value="Unassembled WGS sequence"/>
</dbReference>
<evidence type="ECO:0000259" key="2">
    <source>
        <dbReference type="Pfam" id="PF13579"/>
    </source>
</evidence>
<protein>
    <submittedName>
        <fullName evidence="3">Glycosyltransferase family 1 protein</fullName>
    </submittedName>
</protein>
<dbReference type="EMBL" id="PDLO01000008">
    <property type="protein sequence ID" value="PHK97481.1"/>
    <property type="molecule type" value="Genomic_DNA"/>
</dbReference>
<comment type="caution">
    <text evidence="3">The sequence shown here is derived from an EMBL/GenBank/DDBJ whole genome shotgun (WGS) entry which is preliminary data.</text>
</comment>
<dbReference type="InterPro" id="IPR028098">
    <property type="entry name" value="Glyco_trans_4-like_N"/>
</dbReference>
<dbReference type="GO" id="GO:0016757">
    <property type="term" value="F:glycosyltransferase activity"/>
    <property type="evidence" value="ECO:0007669"/>
    <property type="project" value="InterPro"/>
</dbReference>
<dbReference type="CDD" id="cd03808">
    <property type="entry name" value="GT4_CapM-like"/>
    <property type="match status" value="1"/>
</dbReference>
<dbReference type="RefSeq" id="WP_099107472.1">
    <property type="nucleotide sequence ID" value="NZ_JAATJF010000003.1"/>
</dbReference>
<dbReference type="InterPro" id="IPR001296">
    <property type="entry name" value="Glyco_trans_1"/>
</dbReference>
<proteinExistence type="predicted"/>
<evidence type="ECO:0000313" key="3">
    <source>
        <dbReference type="EMBL" id="PHK97481.1"/>
    </source>
</evidence>
<dbReference type="SUPFAM" id="SSF53756">
    <property type="entry name" value="UDP-Glycosyltransferase/glycogen phosphorylase"/>
    <property type="match status" value="1"/>
</dbReference>
<gene>
    <name evidence="3" type="ORF">CGL56_15390</name>
</gene>